<dbReference type="Proteomes" id="UP000050544">
    <property type="component" value="Unassembled WGS sequence"/>
</dbReference>
<dbReference type="OrthoDB" id="136266at2"/>
<comment type="caution">
    <text evidence="1">The sequence shown here is derived from an EMBL/GenBank/DDBJ whole genome shotgun (WGS) entry which is preliminary data.</text>
</comment>
<dbReference type="EMBL" id="LGKO01000003">
    <property type="protein sequence ID" value="KPL83416.1"/>
    <property type="molecule type" value="Genomic_DNA"/>
</dbReference>
<evidence type="ECO:0000313" key="2">
    <source>
        <dbReference type="Proteomes" id="UP000050544"/>
    </source>
</evidence>
<evidence type="ECO:0000313" key="1">
    <source>
        <dbReference type="EMBL" id="KPL83416.1"/>
    </source>
</evidence>
<accession>A0A0P6Y2R6</accession>
<protein>
    <submittedName>
        <fullName evidence="1">Uncharacterized protein</fullName>
    </submittedName>
</protein>
<dbReference type="RefSeq" id="WP_054521400.1">
    <property type="nucleotide sequence ID" value="NZ_LGKO01000003.1"/>
</dbReference>
<proteinExistence type="predicted"/>
<reference evidence="1 2" key="1">
    <citation type="submission" date="2015-07" db="EMBL/GenBank/DDBJ databases">
        <title>Whole genome sequence of Thermanaerothrix daxensis DSM 23592.</title>
        <authorList>
            <person name="Hemp J."/>
            <person name="Ward L.M."/>
            <person name="Pace L.A."/>
            <person name="Fischer W.W."/>
        </authorList>
    </citation>
    <scope>NUCLEOTIDE SEQUENCE [LARGE SCALE GENOMIC DNA]</scope>
    <source>
        <strain evidence="1 2">GNS-1</strain>
    </source>
</reference>
<keyword evidence="2" id="KW-1185">Reference proteome</keyword>
<gene>
    <name evidence="1" type="ORF">SE15_06990</name>
</gene>
<sequence length="92" mass="10631">MRLHSKDAVAPLRYRRQFDPTQPPLDRLIELQCLDDAARHRLEKLRQTTNPLILSAQINDLIGQWMSLPTLKNPQTVNGFDTLIKEADLSLR</sequence>
<name>A0A0P6Y2R6_9CHLR</name>
<organism evidence="1 2">
    <name type="scientific">Thermanaerothrix daxensis</name>
    <dbReference type="NCBI Taxonomy" id="869279"/>
    <lineage>
        <taxon>Bacteria</taxon>
        <taxon>Bacillati</taxon>
        <taxon>Chloroflexota</taxon>
        <taxon>Anaerolineae</taxon>
        <taxon>Anaerolineales</taxon>
        <taxon>Anaerolineaceae</taxon>
        <taxon>Thermanaerothrix</taxon>
    </lineage>
</organism>
<dbReference type="AlphaFoldDB" id="A0A0P6Y2R6"/>